<reference evidence="4" key="2">
    <citation type="submission" date="2015-01" db="EMBL/GenBank/DDBJ databases">
        <title>Comparative genome analysis of Bacillus coagulans HM-08, Clostridium butyricum HM-68, Bacillus subtilis HM-66 and Bacillus paralicheniformis BL-09.</title>
        <authorList>
            <person name="Zhang H."/>
        </authorList>
    </citation>
    <scope>NUCLEOTIDE SEQUENCE [LARGE SCALE GENOMIC DNA]</scope>
    <source>
        <strain evidence="4">HM-08</strain>
    </source>
</reference>
<accession>A0A0C5C6R3</accession>
<dbReference type="EMBL" id="LRPN01000032">
    <property type="protein sequence ID" value="KWZ84151.1"/>
    <property type="molecule type" value="Genomic_DNA"/>
</dbReference>
<proteinExistence type="predicted"/>
<dbReference type="Proteomes" id="UP000070376">
    <property type="component" value="Unassembled WGS sequence"/>
</dbReference>
<dbReference type="InterPro" id="IPR019649">
    <property type="entry name" value="DUF2512"/>
</dbReference>
<keyword evidence="1" id="KW-0472">Membrane</keyword>
<evidence type="ECO:0000256" key="1">
    <source>
        <dbReference type="SAM" id="Phobius"/>
    </source>
</evidence>
<evidence type="ECO:0000313" key="4">
    <source>
        <dbReference type="Proteomes" id="UP000032024"/>
    </source>
</evidence>
<dbReference type="PATRIC" id="fig|1398.18.peg.1591"/>
<name>A0A0C5C6R3_HEYCO</name>
<reference evidence="3" key="4">
    <citation type="submission" date="2016-01" db="EMBL/GenBank/DDBJ databases">
        <authorList>
            <person name="Oliw E.H."/>
        </authorList>
    </citation>
    <scope>NUCLEOTIDE SEQUENCE [LARGE SCALE GENOMIC DNA]</scope>
    <source>
        <strain evidence="3">GED7749B</strain>
    </source>
</reference>
<protein>
    <submittedName>
        <fullName evidence="3">Uncharacterized protein</fullName>
    </submittedName>
</protein>
<dbReference type="Pfam" id="PF10710">
    <property type="entry name" value="DUF2512"/>
    <property type="match status" value="1"/>
</dbReference>
<evidence type="ECO:0000313" key="5">
    <source>
        <dbReference type="Proteomes" id="UP000070376"/>
    </source>
</evidence>
<dbReference type="EMBL" id="CP010525">
    <property type="protein sequence ID" value="AJO22374.1"/>
    <property type="molecule type" value="Genomic_DNA"/>
</dbReference>
<keyword evidence="1" id="KW-1133">Transmembrane helix</keyword>
<feature type="transmembrane region" description="Helical" evidence="1">
    <location>
        <begin position="29"/>
        <end position="51"/>
    </location>
</feature>
<dbReference type="GeneID" id="93259330"/>
<gene>
    <name evidence="3" type="ORF">HMPREF3213_00940</name>
    <name evidence="2" type="ORF">SB48_HM08orf02487</name>
</gene>
<organism evidence="3 5">
    <name type="scientific">Heyndrickxia coagulans</name>
    <name type="common">Weizmannia coagulans</name>
    <dbReference type="NCBI Taxonomy" id="1398"/>
    <lineage>
        <taxon>Bacteria</taxon>
        <taxon>Bacillati</taxon>
        <taxon>Bacillota</taxon>
        <taxon>Bacilli</taxon>
        <taxon>Bacillales</taxon>
        <taxon>Bacillaceae</taxon>
        <taxon>Heyndrickxia</taxon>
    </lineage>
</organism>
<keyword evidence="4" id="KW-1185">Reference proteome</keyword>
<dbReference type="RefSeq" id="WP_014097832.1">
    <property type="nucleotide sequence ID" value="NZ_CP010525.1"/>
</dbReference>
<dbReference type="AlphaFoldDB" id="A0A0C5C6R3"/>
<sequence length="147" mass="16411">MRNAIVLLAKFITCIVAFAVALDLFFDATITDILSFSLLVTIVSYVVGDVLLLPRIGNWKATVVDFLLVYASVWIFGNVVLDNYLQIAWGSFIAACLISAAEVLVHRFLHHDAPSAENTAKRQNQRLAYGTEMAEEEDIHDIRPDKK</sequence>
<evidence type="ECO:0000313" key="2">
    <source>
        <dbReference type="EMBL" id="AJO22374.1"/>
    </source>
</evidence>
<evidence type="ECO:0000313" key="3">
    <source>
        <dbReference type="EMBL" id="KWZ84151.1"/>
    </source>
</evidence>
<dbReference type="STRING" id="1398.AB434_3688"/>
<reference evidence="2" key="1">
    <citation type="submission" date="2015-01" db="EMBL/GenBank/DDBJ databases">
        <title>Comparative genome analysis of Bacillus coagulans HM-08, Clostridium butyricum HM-68, Bacillus subtilis HM-66 and Bacillus licheniformis BL-09.</title>
        <authorList>
            <person name="Zhang H."/>
        </authorList>
    </citation>
    <scope>NUCLEOTIDE SEQUENCE [LARGE SCALE GENOMIC DNA]</scope>
    <source>
        <strain evidence="2">HM-08</strain>
    </source>
</reference>
<feature type="transmembrane region" description="Helical" evidence="1">
    <location>
        <begin position="87"/>
        <end position="105"/>
    </location>
</feature>
<feature type="transmembrane region" description="Helical" evidence="1">
    <location>
        <begin position="63"/>
        <end position="81"/>
    </location>
</feature>
<keyword evidence="1" id="KW-0812">Transmembrane</keyword>
<dbReference type="Proteomes" id="UP000032024">
    <property type="component" value="Chromosome"/>
</dbReference>
<reference evidence="5" key="3">
    <citation type="submission" date="2016-01" db="EMBL/GenBank/DDBJ databases">
        <authorList>
            <person name="Mitreva M."/>
            <person name="Pepin K.H."/>
            <person name="Mihindukulasuriya K.A."/>
            <person name="Fulton R."/>
            <person name="Fronick C."/>
            <person name="O'Laughlin M."/>
            <person name="Miner T."/>
            <person name="Herter B."/>
            <person name="Rosa B.A."/>
            <person name="Cordes M."/>
            <person name="Tomlinson C."/>
            <person name="Wollam A."/>
            <person name="Palsikar V.B."/>
            <person name="Mardis E.R."/>
            <person name="Wilson R.K."/>
        </authorList>
    </citation>
    <scope>NUCLEOTIDE SEQUENCE [LARGE SCALE GENOMIC DNA]</scope>
    <source>
        <strain evidence="5">GED7749B</strain>
    </source>
</reference>